<sequence>MDRMNRPGKKKPVSLWISAVVIAIVVAVGVVYTVLPLDNLRGLLGMEKEAETVHSGESWESLSASRKKLLAPLESEWNGLSAAQKRKWLEVAGKMEKMSPEEKQRFQNHIRDWLNLTPEQRRMARQNFLGFKKLNPVKKTEKWKEYQQLPEERKRALAEKARSRRRLTSLADETVKQDVVVDPPVRQPEKVAQPPVQDEIPEYWR</sequence>
<dbReference type="Pfam" id="PF11304">
    <property type="entry name" value="DUF3106"/>
    <property type="match status" value="1"/>
</dbReference>
<keyword evidence="2" id="KW-0472">Membrane</keyword>
<evidence type="ECO:0000256" key="2">
    <source>
        <dbReference type="SAM" id="Phobius"/>
    </source>
</evidence>
<dbReference type="EMBL" id="CP098248">
    <property type="protein sequence ID" value="WAV96961.1"/>
    <property type="molecule type" value="Genomic_DNA"/>
</dbReference>
<dbReference type="InterPro" id="IPR021455">
    <property type="entry name" value="DUF3106"/>
</dbReference>
<dbReference type="Proteomes" id="UP001164794">
    <property type="component" value="Chromosome"/>
</dbReference>
<feature type="region of interest" description="Disordered" evidence="1">
    <location>
        <begin position="157"/>
        <end position="205"/>
    </location>
</feature>
<evidence type="ECO:0000256" key="1">
    <source>
        <dbReference type="SAM" id="MobiDB-lite"/>
    </source>
</evidence>
<proteinExistence type="predicted"/>
<protein>
    <submittedName>
        <fullName evidence="3">DUF3106 domain-containing protein</fullName>
    </submittedName>
</protein>
<keyword evidence="4" id="KW-1185">Reference proteome</keyword>
<keyword evidence="2" id="KW-1133">Transmembrane helix</keyword>
<gene>
    <name evidence="3" type="ORF">NB645_09190</name>
</gene>
<accession>A0ABY7JHM3</accession>
<feature type="transmembrane region" description="Helical" evidence="2">
    <location>
        <begin position="12"/>
        <end position="35"/>
    </location>
</feature>
<evidence type="ECO:0000313" key="3">
    <source>
        <dbReference type="EMBL" id="WAV96961.1"/>
    </source>
</evidence>
<name>A0ABY7JHM3_9BURK</name>
<organism evidence="3 4">
    <name type="scientific">Oxalobacter aliiformigenes</name>
    <dbReference type="NCBI Taxonomy" id="2946593"/>
    <lineage>
        <taxon>Bacteria</taxon>
        <taxon>Pseudomonadati</taxon>
        <taxon>Pseudomonadota</taxon>
        <taxon>Betaproteobacteria</taxon>
        <taxon>Burkholderiales</taxon>
        <taxon>Oxalobacteraceae</taxon>
        <taxon>Oxalobacter</taxon>
    </lineage>
</organism>
<dbReference type="RefSeq" id="WP_269264439.1">
    <property type="nucleotide sequence ID" value="NZ_CP098248.1"/>
</dbReference>
<keyword evidence="2" id="KW-0812">Transmembrane</keyword>
<evidence type="ECO:0000313" key="4">
    <source>
        <dbReference type="Proteomes" id="UP001164794"/>
    </source>
</evidence>
<reference evidence="3" key="1">
    <citation type="journal article" date="2022" name="Front. Microbiol.">
        <title>New perspectives on an old grouping: The genomic and phenotypic variability of Oxalobacter formigenes and the implications for calcium oxalate stone prevention.</title>
        <authorList>
            <person name="Chmiel J.A."/>
            <person name="Carr C."/>
            <person name="Stuivenberg G.A."/>
            <person name="Venema R."/>
            <person name="Chanyi R.M."/>
            <person name="Al K.F."/>
            <person name="Giguere D."/>
            <person name="Say H."/>
            <person name="Akouris P.P."/>
            <person name="Dominguez Romero S.A."/>
            <person name="Kwong A."/>
            <person name="Tai V."/>
            <person name="Koval S.F."/>
            <person name="Razvi H."/>
            <person name="Bjazevic J."/>
            <person name="Burton J.P."/>
        </authorList>
    </citation>
    <scope>NUCLEOTIDE SEQUENCE</scope>
    <source>
        <strain evidence="3">HOxNP-1</strain>
    </source>
</reference>